<dbReference type="InterPro" id="IPR017871">
    <property type="entry name" value="ABC_transporter-like_CS"/>
</dbReference>
<evidence type="ECO:0000313" key="5">
    <source>
        <dbReference type="EMBL" id="MSS77622.1"/>
    </source>
</evidence>
<dbReference type="InterPro" id="IPR051782">
    <property type="entry name" value="ABC_Transporter_VariousFunc"/>
</dbReference>
<dbReference type="PANTHER" id="PTHR42939">
    <property type="entry name" value="ABC TRANSPORTER ATP-BINDING PROTEIN ALBC-RELATED"/>
    <property type="match status" value="1"/>
</dbReference>
<dbReference type="EMBL" id="VULQ01000004">
    <property type="protein sequence ID" value="MSS77622.1"/>
    <property type="molecule type" value="Genomic_DNA"/>
</dbReference>
<dbReference type="InterPro" id="IPR027417">
    <property type="entry name" value="P-loop_NTPase"/>
</dbReference>
<sequence>MLKVNNVTKSFGDVTALDHVTFEVGDGELFGVIGQNGAGKSTLFRCIMDFYSKYDGEITYNDKKFSKLALEKIGFLPEERSLDPKRKVEDQIRYFAKLNKMKFLSDTKLKEWFDYFEIDGKLSSKIKELSKGNQQKVQLLCSLIYKPEFVILDEPFSGLDPYNIRLLQSIIKDINKEGTTIMFSSHNMENVESLCNKLIMLKKGKIVLNGSPSEIRNSYERKKLIVESDKDLFFLNDENIEILSQDGNMWTFILKDEDYAKVIFRKIVDEIGFVPYFDQSPPSLNEIFARKVKENV</sequence>
<keyword evidence="3 5" id="KW-0067">ATP-binding</keyword>
<protein>
    <submittedName>
        <fullName evidence="5">ATP-binding cassette domain-containing protein</fullName>
    </submittedName>
</protein>
<dbReference type="InterPro" id="IPR025302">
    <property type="entry name" value="DrrA1/2-like_C"/>
</dbReference>
<accession>A0A6N7VS03</accession>
<dbReference type="RefSeq" id="WP_154539942.1">
    <property type="nucleotide sequence ID" value="NZ_JAXDSU010000038.1"/>
</dbReference>
<dbReference type="PANTHER" id="PTHR42939:SF1">
    <property type="entry name" value="ABC TRANSPORTER ATP-BINDING PROTEIN ALBC-RELATED"/>
    <property type="match status" value="1"/>
</dbReference>
<dbReference type="PROSITE" id="PS00211">
    <property type="entry name" value="ABC_TRANSPORTER_1"/>
    <property type="match status" value="1"/>
</dbReference>
<evidence type="ECO:0000256" key="2">
    <source>
        <dbReference type="ARBA" id="ARBA00022741"/>
    </source>
</evidence>
<evidence type="ECO:0000313" key="6">
    <source>
        <dbReference type="Proteomes" id="UP000441925"/>
    </source>
</evidence>
<dbReference type="GO" id="GO:0005524">
    <property type="term" value="F:ATP binding"/>
    <property type="evidence" value="ECO:0007669"/>
    <property type="project" value="UniProtKB-KW"/>
</dbReference>
<keyword evidence="2" id="KW-0547">Nucleotide-binding</keyword>
<dbReference type="AlphaFoldDB" id="A0A6N7VS03"/>
<comment type="caution">
    <text evidence="5">The sequence shown here is derived from an EMBL/GenBank/DDBJ whole genome shotgun (WGS) entry which is preliminary data.</text>
</comment>
<evidence type="ECO:0000259" key="4">
    <source>
        <dbReference type="PROSITE" id="PS50893"/>
    </source>
</evidence>
<dbReference type="GO" id="GO:0016887">
    <property type="term" value="F:ATP hydrolysis activity"/>
    <property type="evidence" value="ECO:0007669"/>
    <property type="project" value="InterPro"/>
</dbReference>
<evidence type="ECO:0000256" key="3">
    <source>
        <dbReference type="ARBA" id="ARBA00022840"/>
    </source>
</evidence>
<dbReference type="Proteomes" id="UP000441925">
    <property type="component" value="Unassembled WGS sequence"/>
</dbReference>
<reference evidence="5 6" key="1">
    <citation type="submission" date="2019-08" db="EMBL/GenBank/DDBJ databases">
        <title>In-depth cultivation of the pig gut microbiome towards novel bacterial diversity and tailored functional studies.</title>
        <authorList>
            <person name="Wylensek D."/>
            <person name="Hitch T.C.A."/>
            <person name="Clavel T."/>
        </authorList>
    </citation>
    <scope>NUCLEOTIDE SEQUENCE [LARGE SCALE GENOMIC DNA]</scope>
    <source>
        <strain evidence="5 6">WCA-380-WT-2B</strain>
    </source>
</reference>
<dbReference type="SMART" id="SM00382">
    <property type="entry name" value="AAA"/>
    <property type="match status" value="1"/>
</dbReference>
<feature type="domain" description="ABC transporter" evidence="4">
    <location>
        <begin position="2"/>
        <end position="228"/>
    </location>
</feature>
<keyword evidence="1" id="KW-0813">Transport</keyword>
<dbReference type="PROSITE" id="PS50893">
    <property type="entry name" value="ABC_TRANSPORTER_2"/>
    <property type="match status" value="1"/>
</dbReference>
<dbReference type="Pfam" id="PF00005">
    <property type="entry name" value="ABC_tran"/>
    <property type="match status" value="1"/>
</dbReference>
<dbReference type="SUPFAM" id="SSF52540">
    <property type="entry name" value="P-loop containing nucleoside triphosphate hydrolases"/>
    <property type="match status" value="1"/>
</dbReference>
<dbReference type="InterPro" id="IPR003593">
    <property type="entry name" value="AAA+_ATPase"/>
</dbReference>
<proteinExistence type="predicted"/>
<name>A0A6N7VS03_9FIRM</name>
<dbReference type="InterPro" id="IPR003439">
    <property type="entry name" value="ABC_transporter-like_ATP-bd"/>
</dbReference>
<keyword evidence="6" id="KW-1185">Reference proteome</keyword>
<organism evidence="5 6">
    <name type="scientific">Anaerococcus porci</name>
    <dbReference type="NCBI Taxonomy" id="2652269"/>
    <lineage>
        <taxon>Bacteria</taxon>
        <taxon>Bacillati</taxon>
        <taxon>Bacillota</taxon>
        <taxon>Tissierellia</taxon>
        <taxon>Tissierellales</taxon>
        <taxon>Peptoniphilaceae</taxon>
        <taxon>Anaerococcus</taxon>
    </lineage>
</organism>
<evidence type="ECO:0000256" key="1">
    <source>
        <dbReference type="ARBA" id="ARBA00022448"/>
    </source>
</evidence>
<dbReference type="Pfam" id="PF13732">
    <property type="entry name" value="DrrA1-3_C"/>
    <property type="match status" value="1"/>
</dbReference>
<gene>
    <name evidence="5" type="ORF">FYJ26_04235</name>
</gene>
<dbReference type="Gene3D" id="3.40.50.300">
    <property type="entry name" value="P-loop containing nucleotide triphosphate hydrolases"/>
    <property type="match status" value="1"/>
</dbReference>